<feature type="compositionally biased region" description="Low complexity" evidence="4">
    <location>
        <begin position="43"/>
        <end position="64"/>
    </location>
</feature>
<organism evidence="6 7">
    <name type="scientific">Streptomyces jumonjinensis</name>
    <dbReference type="NCBI Taxonomy" id="1945"/>
    <lineage>
        <taxon>Bacteria</taxon>
        <taxon>Bacillati</taxon>
        <taxon>Actinomycetota</taxon>
        <taxon>Actinomycetes</taxon>
        <taxon>Kitasatosporales</taxon>
        <taxon>Streptomycetaceae</taxon>
        <taxon>Streptomyces</taxon>
    </lineage>
</organism>
<evidence type="ECO:0000256" key="1">
    <source>
        <dbReference type="ARBA" id="ARBA00001709"/>
    </source>
</evidence>
<dbReference type="InterPro" id="IPR029045">
    <property type="entry name" value="ClpP/crotonase-like_dom_sf"/>
</dbReference>
<evidence type="ECO:0000256" key="4">
    <source>
        <dbReference type="SAM" id="MobiDB-lite"/>
    </source>
</evidence>
<dbReference type="PANTHER" id="PTHR43176:SF3">
    <property type="entry name" value="3-HYDROXYISOBUTYRYL-COA HYDROLASE, MITOCHONDRIAL"/>
    <property type="match status" value="1"/>
</dbReference>
<feature type="region of interest" description="Disordered" evidence="4">
    <location>
        <begin position="1"/>
        <end position="65"/>
    </location>
</feature>
<accession>A0A646KND8</accession>
<name>A0A646KND8_STRJU</name>
<dbReference type="InterPro" id="IPR032259">
    <property type="entry name" value="HIBYL-CoA-H"/>
</dbReference>
<dbReference type="AlphaFoldDB" id="A0A646KND8"/>
<evidence type="ECO:0000259" key="5">
    <source>
        <dbReference type="Pfam" id="PF16113"/>
    </source>
</evidence>
<dbReference type="EMBL" id="VCLA01000178">
    <property type="protein sequence ID" value="MQT03755.1"/>
    <property type="molecule type" value="Genomic_DNA"/>
</dbReference>
<keyword evidence="6" id="KW-0413">Isomerase</keyword>
<dbReference type="Pfam" id="PF16113">
    <property type="entry name" value="ECH_2"/>
    <property type="match status" value="1"/>
</dbReference>
<dbReference type="PANTHER" id="PTHR43176">
    <property type="entry name" value="3-HYDROXYISOBUTYRYL-COA HYDROLASE-RELATED"/>
    <property type="match status" value="1"/>
</dbReference>
<comment type="caution">
    <text evidence="6">The sequence shown here is derived from an EMBL/GenBank/DDBJ whole genome shotgun (WGS) entry which is preliminary data.</text>
</comment>
<dbReference type="EC" id="3.1.2.4" evidence="2"/>
<proteinExistence type="predicted"/>
<dbReference type="CDD" id="cd06558">
    <property type="entry name" value="crotonase-like"/>
    <property type="match status" value="1"/>
</dbReference>
<dbReference type="GO" id="GO:0003860">
    <property type="term" value="F:3-hydroxyisobutyryl-CoA hydrolase activity"/>
    <property type="evidence" value="ECO:0007669"/>
    <property type="project" value="UniProtKB-EC"/>
</dbReference>
<comment type="catalytic activity">
    <reaction evidence="1">
        <text>3-hydroxy-2-methylpropanoyl-CoA + H2O = 3-hydroxy-2-methylpropanoate + CoA + H(+)</text>
        <dbReference type="Rhea" id="RHEA:20888"/>
        <dbReference type="ChEBI" id="CHEBI:11805"/>
        <dbReference type="ChEBI" id="CHEBI:15377"/>
        <dbReference type="ChEBI" id="CHEBI:15378"/>
        <dbReference type="ChEBI" id="CHEBI:57287"/>
        <dbReference type="ChEBI" id="CHEBI:57340"/>
        <dbReference type="EC" id="3.1.2.4"/>
    </reaction>
</comment>
<dbReference type="Gene3D" id="3.90.226.10">
    <property type="entry name" value="2-enoyl-CoA Hydratase, Chain A, domain 1"/>
    <property type="match status" value="1"/>
</dbReference>
<dbReference type="GO" id="GO:0016853">
    <property type="term" value="F:isomerase activity"/>
    <property type="evidence" value="ECO:0007669"/>
    <property type="project" value="UniProtKB-KW"/>
</dbReference>
<dbReference type="NCBIfam" id="NF004127">
    <property type="entry name" value="PRK05617.1"/>
    <property type="match status" value="1"/>
</dbReference>
<feature type="domain" description="Enoyl-CoA hydratase/isomerase" evidence="5">
    <location>
        <begin position="77"/>
        <end position="396"/>
    </location>
</feature>
<dbReference type="SUPFAM" id="SSF52096">
    <property type="entry name" value="ClpP/crotonase"/>
    <property type="match status" value="1"/>
</dbReference>
<dbReference type="Proteomes" id="UP000419138">
    <property type="component" value="Unassembled WGS sequence"/>
</dbReference>
<evidence type="ECO:0000313" key="7">
    <source>
        <dbReference type="Proteomes" id="UP000419138"/>
    </source>
</evidence>
<dbReference type="InterPro" id="IPR045004">
    <property type="entry name" value="ECH_dom"/>
</dbReference>
<dbReference type="GO" id="GO:0005829">
    <property type="term" value="C:cytosol"/>
    <property type="evidence" value="ECO:0007669"/>
    <property type="project" value="TreeGrafter"/>
</dbReference>
<keyword evidence="3" id="KW-0378">Hydrolase</keyword>
<gene>
    <name evidence="6" type="ORF">FF041_27375</name>
</gene>
<reference evidence="6 7" key="1">
    <citation type="submission" date="2019-05" db="EMBL/GenBank/DDBJ databases">
        <title>Comparative genomics and metabolomics analyses of clavulanic acid producing Streptomyces species provides insight into specialized metabolism and evolution of beta-lactam biosynthetic gene clusters.</title>
        <authorList>
            <person name="Moore M.A."/>
            <person name="Cruz-Morales P."/>
            <person name="Barona Gomez F."/>
            <person name="Kapil T."/>
        </authorList>
    </citation>
    <scope>NUCLEOTIDE SEQUENCE [LARGE SCALE GENOMIC DNA]</scope>
    <source>
        <strain evidence="6 7">NRRL 5741</strain>
    </source>
</reference>
<dbReference type="OrthoDB" id="9790967at2"/>
<protein>
    <recommendedName>
        <fullName evidence="2">3-hydroxyisobutyryl-CoA hydrolase</fullName>
        <ecNumber evidence="2">3.1.2.4</ecNumber>
    </recommendedName>
</protein>
<evidence type="ECO:0000256" key="2">
    <source>
        <dbReference type="ARBA" id="ARBA00011915"/>
    </source>
</evidence>
<dbReference type="GO" id="GO:0006574">
    <property type="term" value="P:L-valine catabolic process"/>
    <property type="evidence" value="ECO:0007669"/>
    <property type="project" value="TreeGrafter"/>
</dbReference>
<evidence type="ECO:0000256" key="3">
    <source>
        <dbReference type="ARBA" id="ARBA00022801"/>
    </source>
</evidence>
<evidence type="ECO:0000313" key="6">
    <source>
        <dbReference type="EMBL" id="MQT03755.1"/>
    </source>
</evidence>
<sequence>MPGRSAENGREEAPRSAPPPMSEDERSPRSTTGKEPPMPLAPPDSVSHSHSHSHSPADSASESVPGSVVLRTEGRVAHIVLNRPGALNALTHPMVLAIDAALGAWESDDRVETVVISGAGERGLCAGGDIRAIHADAVAGGHASKDFWRDEYRLNARIARYPKPYVALMDGIVMGGGVGVSAHGSVRIVTERSAVAMPETGIGFVPDVGGTHLLARAPGELGVHLALTGLAVGAADALLCGLADRFVPSGRLPELIRALAGARAAEVLERYPDPAPPGELARHREWIDSCYASDSVETIVERLLNHGDPAAKEAAVTILTRSPTSLKVTLAALRRARALGTLEPVLEQEYRVSCAALAAPDLIEGVRARIIDKDRSPRWSPPELSGVTDELVERFFAPLGDGTPGLFGWLPLPLLRKGDSCHGRVTVSVGSC</sequence>
<feature type="non-terminal residue" evidence="6">
    <location>
        <position position="432"/>
    </location>
</feature>
<keyword evidence="7" id="KW-1185">Reference proteome</keyword>